<keyword evidence="3" id="KW-1185">Reference proteome</keyword>
<name>A0A371D8V7_9APHY</name>
<organism evidence="2 3">
    <name type="scientific">Lentinus brumalis</name>
    <dbReference type="NCBI Taxonomy" id="2498619"/>
    <lineage>
        <taxon>Eukaryota</taxon>
        <taxon>Fungi</taxon>
        <taxon>Dikarya</taxon>
        <taxon>Basidiomycota</taxon>
        <taxon>Agaricomycotina</taxon>
        <taxon>Agaricomycetes</taxon>
        <taxon>Polyporales</taxon>
        <taxon>Polyporaceae</taxon>
        <taxon>Lentinus</taxon>
    </lineage>
</organism>
<accession>A0A371D8V7</accession>
<protein>
    <submittedName>
        <fullName evidence="2">Uncharacterized protein</fullName>
    </submittedName>
</protein>
<sequence length="219" mass="23998">MYEEIRLAAGRLFTSVTQCRVLRTARPIPIRTHCRQSRTSQKLASVGRPCAGPAPSYVLAPTAPQRRSQPAISLCPGPVQGRLLAGAVNLRRASDPSSHSAPGLSSSAYIQYYRLYRCLAPGSPSRSCENMKLVAGRRGRVRSLSIPATQPPRRMQEAGPRGIKVPPRLTSDIARASPRFRRSDRPRSIPTDGRSTLDGRSSDDSRQCQVRELLACILL</sequence>
<reference evidence="2 3" key="1">
    <citation type="journal article" date="2018" name="Biotechnol. Biofuels">
        <title>Integrative visual omics of the white-rot fungus Polyporus brumalis exposes the biotechnological potential of its oxidative enzymes for delignifying raw plant biomass.</title>
        <authorList>
            <person name="Miyauchi S."/>
            <person name="Rancon A."/>
            <person name="Drula E."/>
            <person name="Hage H."/>
            <person name="Chaduli D."/>
            <person name="Favel A."/>
            <person name="Grisel S."/>
            <person name="Henrissat B."/>
            <person name="Herpoel-Gimbert I."/>
            <person name="Ruiz-Duenas F.J."/>
            <person name="Chevret D."/>
            <person name="Hainaut M."/>
            <person name="Lin J."/>
            <person name="Wang M."/>
            <person name="Pangilinan J."/>
            <person name="Lipzen A."/>
            <person name="Lesage-Meessen L."/>
            <person name="Navarro D."/>
            <person name="Riley R."/>
            <person name="Grigoriev I.V."/>
            <person name="Zhou S."/>
            <person name="Raouche S."/>
            <person name="Rosso M.N."/>
        </authorList>
    </citation>
    <scope>NUCLEOTIDE SEQUENCE [LARGE SCALE GENOMIC DNA]</scope>
    <source>
        <strain evidence="2 3">BRFM 1820</strain>
    </source>
</reference>
<evidence type="ECO:0000313" key="2">
    <source>
        <dbReference type="EMBL" id="RDX48957.1"/>
    </source>
</evidence>
<feature type="region of interest" description="Disordered" evidence="1">
    <location>
        <begin position="149"/>
        <end position="204"/>
    </location>
</feature>
<dbReference type="EMBL" id="KZ857408">
    <property type="protein sequence ID" value="RDX48957.1"/>
    <property type="molecule type" value="Genomic_DNA"/>
</dbReference>
<dbReference type="AlphaFoldDB" id="A0A371D8V7"/>
<proteinExistence type="predicted"/>
<gene>
    <name evidence="2" type="ORF">OH76DRAFT_616127</name>
</gene>
<feature type="compositionally biased region" description="Basic and acidic residues" evidence="1">
    <location>
        <begin position="195"/>
        <end position="204"/>
    </location>
</feature>
<evidence type="ECO:0000313" key="3">
    <source>
        <dbReference type="Proteomes" id="UP000256964"/>
    </source>
</evidence>
<dbReference type="Proteomes" id="UP000256964">
    <property type="component" value="Unassembled WGS sequence"/>
</dbReference>
<evidence type="ECO:0000256" key="1">
    <source>
        <dbReference type="SAM" id="MobiDB-lite"/>
    </source>
</evidence>